<proteinExistence type="inferred from homology"/>
<evidence type="ECO:0000313" key="4">
    <source>
        <dbReference type="Proteomes" id="UP000189513"/>
    </source>
</evidence>
<organism evidence="3 4">
    <name type="scientific">Cyberlindnera fabianii</name>
    <name type="common">Yeast</name>
    <name type="synonym">Hansenula fabianii</name>
    <dbReference type="NCBI Taxonomy" id="36022"/>
    <lineage>
        <taxon>Eukaryota</taxon>
        <taxon>Fungi</taxon>
        <taxon>Dikarya</taxon>
        <taxon>Ascomycota</taxon>
        <taxon>Saccharomycotina</taxon>
        <taxon>Saccharomycetes</taxon>
        <taxon>Phaffomycetales</taxon>
        <taxon>Phaffomycetaceae</taxon>
        <taxon>Cyberlindnera</taxon>
    </lineage>
</organism>
<dbReference type="GO" id="GO:0005737">
    <property type="term" value="C:cytoplasm"/>
    <property type="evidence" value="ECO:0007669"/>
    <property type="project" value="TreeGrafter"/>
</dbReference>
<feature type="region of interest" description="Disordered" evidence="2">
    <location>
        <begin position="1"/>
        <end position="23"/>
    </location>
</feature>
<gene>
    <name evidence="3" type="ORF">BON22_1144</name>
</gene>
<evidence type="ECO:0000313" key="3">
    <source>
        <dbReference type="EMBL" id="ONH68848.1"/>
    </source>
</evidence>
<dbReference type="Proteomes" id="UP000189513">
    <property type="component" value="Unassembled WGS sequence"/>
</dbReference>
<evidence type="ECO:0000256" key="1">
    <source>
        <dbReference type="ARBA" id="ARBA00010402"/>
    </source>
</evidence>
<sequence length="427" mass="48756">MGNVPAKEERRGSTSSPSRRRTNSLVQGINVLVPSAKIKNGSTFASKKQSRAEREKFKQLHAQGLLVKYDENVDGGYLAPYGTYNLNLDYTISIVKEAIIERKLAPFYTPLQEYNSSWTDDELIEVLDATRLRALPQDAEDEDEDLEYDADSVDETQLSKKELRKHLSKKFNKELKIKRIKWQQAEEDRYRQERATSKQAASRDLKLMLYRNCAECPICFLYYPKWLNYSRCCSQAICTECFVQIKRLEPHFPHDHDDDPNATKNDPNELMSEPANCPYCATPNFGVTYQAPRQIRTGLGGIAPRSFKNPQTATSDNAIAEDEEVTSFEMQEEYFRKASVSTRRGSLPVTHPTVVSTDYIRPDWETKLLAAKAKLAKRAATASAIHASSMLIQTNEADIEQRMIEEAMRLSLLDEETRKRRESSSGR</sequence>
<dbReference type="InterPro" id="IPR039301">
    <property type="entry name" value="Sip5/DA2"/>
</dbReference>
<keyword evidence="4" id="KW-1185">Reference proteome</keyword>
<protein>
    <submittedName>
        <fullName evidence="3">Protein SIP5</fullName>
    </submittedName>
</protein>
<dbReference type="STRING" id="36022.A0A1V2LAC7"/>
<dbReference type="EMBL" id="MPUK01000002">
    <property type="protein sequence ID" value="ONH68848.1"/>
    <property type="molecule type" value="Genomic_DNA"/>
</dbReference>
<reference evidence="4" key="1">
    <citation type="journal article" date="2017" name="Genome Announc.">
        <title>Genome sequences of Cyberlindnera fabianii 65, Pichia kudriavzevii 129, and Saccharomyces cerevisiae 131 isolated from fermented masau fruits in Zimbabwe.</title>
        <authorList>
            <person name="van Rijswijck I.M.H."/>
            <person name="Derks M.F.L."/>
            <person name="Abee T."/>
            <person name="de Ridder D."/>
            <person name="Smid E.J."/>
        </authorList>
    </citation>
    <scope>NUCLEOTIDE SEQUENCE [LARGE SCALE GENOMIC DNA]</scope>
    <source>
        <strain evidence="4">65</strain>
    </source>
</reference>
<dbReference type="OMA" id="ISEPANC"/>
<dbReference type="AlphaFoldDB" id="A0A1V2LAC7"/>
<dbReference type="VEuPathDB" id="FungiDB:BON22_1144"/>
<comment type="caution">
    <text evidence="3">The sequence shown here is derived from an EMBL/GenBank/DDBJ whole genome shotgun (WGS) entry which is preliminary data.</text>
</comment>
<dbReference type="PANTHER" id="PTHR31315:SF1">
    <property type="entry name" value="PROTEIN SIP5"/>
    <property type="match status" value="1"/>
</dbReference>
<comment type="similarity">
    <text evidence="1">Belongs to the SIP5 family.</text>
</comment>
<dbReference type="PANTHER" id="PTHR31315">
    <property type="entry name" value="PROTEIN SIP5"/>
    <property type="match status" value="1"/>
</dbReference>
<dbReference type="CDD" id="cd24139">
    <property type="entry name" value="SIP5-like"/>
    <property type="match status" value="1"/>
</dbReference>
<accession>A0A1V2LAC7</accession>
<name>A0A1V2LAC7_CYBFA</name>
<feature type="compositionally biased region" description="Basic and acidic residues" evidence="2">
    <location>
        <begin position="1"/>
        <end position="12"/>
    </location>
</feature>
<evidence type="ECO:0000256" key="2">
    <source>
        <dbReference type="SAM" id="MobiDB-lite"/>
    </source>
</evidence>